<comment type="caution">
    <text evidence="1">The sequence shown here is derived from an EMBL/GenBank/DDBJ whole genome shotgun (WGS) entry which is preliminary data.</text>
</comment>
<gene>
    <name evidence="1" type="primary">RvY_09953-1</name>
    <name evidence="1" type="synonym">RvY_09953.1</name>
    <name evidence="1" type="ORF">RvY_09953</name>
</gene>
<reference evidence="1 2" key="1">
    <citation type="journal article" date="2016" name="Nat. Commun.">
        <title>Extremotolerant tardigrade genome and improved radiotolerance of human cultured cells by tardigrade-unique protein.</title>
        <authorList>
            <person name="Hashimoto T."/>
            <person name="Horikawa D.D."/>
            <person name="Saito Y."/>
            <person name="Kuwahara H."/>
            <person name="Kozuka-Hata H."/>
            <person name="Shin-I T."/>
            <person name="Minakuchi Y."/>
            <person name="Ohishi K."/>
            <person name="Motoyama A."/>
            <person name="Aizu T."/>
            <person name="Enomoto A."/>
            <person name="Kondo K."/>
            <person name="Tanaka S."/>
            <person name="Hara Y."/>
            <person name="Koshikawa S."/>
            <person name="Sagara H."/>
            <person name="Miura T."/>
            <person name="Yokobori S."/>
            <person name="Miyagawa K."/>
            <person name="Suzuki Y."/>
            <person name="Kubo T."/>
            <person name="Oyama M."/>
            <person name="Kohara Y."/>
            <person name="Fujiyama A."/>
            <person name="Arakawa K."/>
            <person name="Katayama T."/>
            <person name="Toyoda A."/>
            <person name="Kunieda T."/>
        </authorList>
    </citation>
    <scope>NUCLEOTIDE SEQUENCE [LARGE SCALE GENOMIC DNA]</scope>
    <source>
        <strain evidence="1 2">YOKOZUNA-1</strain>
    </source>
</reference>
<proteinExistence type="predicted"/>
<keyword evidence="2" id="KW-1185">Reference proteome</keyword>
<sequence length="157" mass="17485">MPALDFVLRSGEVVIWKPTEDHPSDLALCLDLGVPGRHLDPDKMDNNKNRLTATDSMLDLRTDPCTPKLPHPDHSGSATMLQLDSDVLCVTTEQDREFTDGDKLTIIHLVDGSKSTEARGLVKEHGIYKELTELRDGFCPIITNSFFVRKALHSFVS</sequence>
<dbReference type="Proteomes" id="UP000186922">
    <property type="component" value="Unassembled WGS sequence"/>
</dbReference>
<organism evidence="1 2">
    <name type="scientific">Ramazzottius varieornatus</name>
    <name type="common">Water bear</name>
    <name type="synonym">Tardigrade</name>
    <dbReference type="NCBI Taxonomy" id="947166"/>
    <lineage>
        <taxon>Eukaryota</taxon>
        <taxon>Metazoa</taxon>
        <taxon>Ecdysozoa</taxon>
        <taxon>Tardigrada</taxon>
        <taxon>Eutardigrada</taxon>
        <taxon>Parachela</taxon>
        <taxon>Hypsibioidea</taxon>
        <taxon>Ramazzottiidae</taxon>
        <taxon>Ramazzottius</taxon>
    </lineage>
</organism>
<dbReference type="EMBL" id="BDGG01000005">
    <property type="protein sequence ID" value="GAU98869.1"/>
    <property type="molecule type" value="Genomic_DNA"/>
</dbReference>
<dbReference type="AlphaFoldDB" id="A0A1D1VB59"/>
<name>A0A1D1VB59_RAMVA</name>
<protein>
    <submittedName>
        <fullName evidence="1">Uncharacterized protein</fullName>
    </submittedName>
</protein>
<accession>A0A1D1VB59</accession>
<evidence type="ECO:0000313" key="1">
    <source>
        <dbReference type="EMBL" id="GAU98869.1"/>
    </source>
</evidence>
<evidence type="ECO:0000313" key="2">
    <source>
        <dbReference type="Proteomes" id="UP000186922"/>
    </source>
</evidence>